<evidence type="ECO:0000313" key="3">
    <source>
        <dbReference type="Proteomes" id="UP000077202"/>
    </source>
</evidence>
<reference evidence="2" key="1">
    <citation type="submission" date="2016-03" db="EMBL/GenBank/DDBJ databases">
        <title>Mechanisms controlling the formation of the plant cell surface in tip-growing cells are functionally conserved among land plants.</title>
        <authorList>
            <person name="Honkanen S."/>
            <person name="Jones V.A."/>
            <person name="Morieri G."/>
            <person name="Champion C."/>
            <person name="Hetherington A.J."/>
            <person name="Kelly S."/>
            <person name="Saint-Marcoux D."/>
            <person name="Proust H."/>
            <person name="Prescott H."/>
            <person name="Dolan L."/>
        </authorList>
    </citation>
    <scope>NUCLEOTIDE SEQUENCE [LARGE SCALE GENOMIC DNA]</scope>
    <source>
        <tissue evidence="2">Whole gametophyte</tissue>
    </source>
</reference>
<keyword evidence="3" id="KW-1185">Reference proteome</keyword>
<feature type="compositionally biased region" description="Basic and acidic residues" evidence="1">
    <location>
        <begin position="33"/>
        <end position="50"/>
    </location>
</feature>
<gene>
    <name evidence="2" type="ORF">AXG93_4343s1030</name>
</gene>
<dbReference type="AlphaFoldDB" id="A0A176VU64"/>
<protein>
    <submittedName>
        <fullName evidence="2">Uncharacterized protein</fullName>
    </submittedName>
</protein>
<dbReference type="Proteomes" id="UP000077202">
    <property type="component" value="Unassembled WGS sequence"/>
</dbReference>
<sequence>MAFRRGPWAQRKHYEASDEDRVDIGSVLAEGGDGERASDRAQKEESEPNFRTRSMNLPNEKGRETGAPSEGGKERRKEGRGAPRPSNNTAPEPAPVPRSDGIVSATEIDGESDPERGQMPMKI</sequence>
<name>A0A176VU64_MARPO</name>
<feature type="compositionally biased region" description="Basic and acidic residues" evidence="1">
    <location>
        <begin position="71"/>
        <end position="81"/>
    </location>
</feature>
<proteinExistence type="predicted"/>
<evidence type="ECO:0000256" key="1">
    <source>
        <dbReference type="SAM" id="MobiDB-lite"/>
    </source>
</evidence>
<accession>A0A176VU64</accession>
<dbReference type="EMBL" id="LVLJ01002613">
    <property type="protein sequence ID" value="OAE24338.1"/>
    <property type="molecule type" value="Genomic_DNA"/>
</dbReference>
<evidence type="ECO:0000313" key="2">
    <source>
        <dbReference type="EMBL" id="OAE24338.1"/>
    </source>
</evidence>
<feature type="region of interest" description="Disordered" evidence="1">
    <location>
        <begin position="1"/>
        <end position="123"/>
    </location>
</feature>
<organism evidence="2 3">
    <name type="scientific">Marchantia polymorpha subsp. ruderalis</name>
    <dbReference type="NCBI Taxonomy" id="1480154"/>
    <lineage>
        <taxon>Eukaryota</taxon>
        <taxon>Viridiplantae</taxon>
        <taxon>Streptophyta</taxon>
        <taxon>Embryophyta</taxon>
        <taxon>Marchantiophyta</taxon>
        <taxon>Marchantiopsida</taxon>
        <taxon>Marchantiidae</taxon>
        <taxon>Marchantiales</taxon>
        <taxon>Marchantiaceae</taxon>
        <taxon>Marchantia</taxon>
    </lineage>
</organism>
<comment type="caution">
    <text evidence="2">The sequence shown here is derived from an EMBL/GenBank/DDBJ whole genome shotgun (WGS) entry which is preliminary data.</text>
</comment>